<accession>A0ABR1XL55</accession>
<keyword evidence="4" id="KW-0132">Cell division</keyword>
<dbReference type="Proteomes" id="UP001456524">
    <property type="component" value="Unassembled WGS sequence"/>
</dbReference>
<dbReference type="InterPro" id="IPR024395">
    <property type="entry name" value="CLASP_N_dom"/>
</dbReference>
<evidence type="ECO:0000256" key="5">
    <source>
        <dbReference type="ARBA" id="ARBA00022701"/>
    </source>
</evidence>
<keyword evidence="5" id="KW-0493">Microtubule</keyword>
<evidence type="ECO:0000256" key="7">
    <source>
        <dbReference type="ARBA" id="ARBA00024889"/>
    </source>
</evidence>
<evidence type="ECO:0000256" key="8">
    <source>
        <dbReference type="SAM" id="MobiDB-lite"/>
    </source>
</evidence>
<reference evidence="10 11" key="1">
    <citation type="journal article" date="2022" name="G3 (Bethesda)">
        <title>Enemy or ally: a genomic approach to elucidate the lifestyle of Phyllosticta citrichinaensis.</title>
        <authorList>
            <person name="Buijs V.A."/>
            <person name="Groenewald J.Z."/>
            <person name="Haridas S."/>
            <person name="LaButti K.M."/>
            <person name="Lipzen A."/>
            <person name="Martin F.M."/>
            <person name="Barry K."/>
            <person name="Grigoriev I.V."/>
            <person name="Crous P.W."/>
            <person name="Seidl M.F."/>
        </authorList>
    </citation>
    <scope>NUCLEOTIDE SEQUENCE [LARGE SCALE GENOMIC DNA]</scope>
    <source>
        <strain evidence="10 11">CBS 129764</strain>
    </source>
</reference>
<dbReference type="InterPro" id="IPR016024">
    <property type="entry name" value="ARM-type_fold"/>
</dbReference>
<keyword evidence="11" id="KW-1185">Reference proteome</keyword>
<feature type="compositionally biased region" description="Polar residues" evidence="8">
    <location>
        <begin position="772"/>
        <end position="784"/>
    </location>
</feature>
<evidence type="ECO:0000256" key="1">
    <source>
        <dbReference type="ARBA" id="ARBA00004186"/>
    </source>
</evidence>
<dbReference type="EMBL" id="JBBWUH010000008">
    <property type="protein sequence ID" value="KAK8159474.1"/>
    <property type="molecule type" value="Genomic_DNA"/>
</dbReference>
<keyword evidence="6" id="KW-0498">Mitosis</keyword>
<feature type="compositionally biased region" description="Polar residues" evidence="8">
    <location>
        <begin position="636"/>
        <end position="650"/>
    </location>
</feature>
<dbReference type="InterPro" id="IPR011989">
    <property type="entry name" value="ARM-like"/>
</dbReference>
<dbReference type="SUPFAM" id="SSF48371">
    <property type="entry name" value="ARM repeat"/>
    <property type="match status" value="1"/>
</dbReference>
<feature type="region of interest" description="Disordered" evidence="8">
    <location>
        <begin position="496"/>
        <end position="732"/>
    </location>
</feature>
<comment type="subcellular location">
    <subcellularLocation>
        <location evidence="1">Cytoplasm</location>
        <location evidence="1">Cytoskeleton</location>
        <location evidence="1">Spindle</location>
    </subcellularLocation>
</comment>
<comment type="similarity">
    <text evidence="2">Belongs to the CLASP family.</text>
</comment>
<protein>
    <submittedName>
        <fullName evidence="10">Clasp N terminal-domain-containing protein</fullName>
    </submittedName>
</protein>
<feature type="compositionally biased region" description="Low complexity" evidence="8">
    <location>
        <begin position="750"/>
        <end position="764"/>
    </location>
</feature>
<feature type="compositionally biased region" description="Polar residues" evidence="8">
    <location>
        <begin position="547"/>
        <end position="561"/>
    </location>
</feature>
<keyword evidence="6" id="KW-0131">Cell cycle</keyword>
<evidence type="ECO:0000313" key="11">
    <source>
        <dbReference type="Proteomes" id="UP001456524"/>
    </source>
</evidence>
<evidence type="ECO:0000259" key="9">
    <source>
        <dbReference type="SMART" id="SM01349"/>
    </source>
</evidence>
<evidence type="ECO:0000313" key="10">
    <source>
        <dbReference type="EMBL" id="KAK8159474.1"/>
    </source>
</evidence>
<dbReference type="InterPro" id="IPR034085">
    <property type="entry name" value="TOG"/>
</dbReference>
<gene>
    <name evidence="10" type="ORF">IWX90DRAFT_390022</name>
</gene>
<evidence type="ECO:0000256" key="3">
    <source>
        <dbReference type="ARBA" id="ARBA00011375"/>
    </source>
</evidence>
<feature type="region of interest" description="Disordered" evidence="8">
    <location>
        <begin position="1019"/>
        <end position="1042"/>
    </location>
</feature>
<proteinExistence type="inferred from homology"/>
<dbReference type="Pfam" id="PF12348">
    <property type="entry name" value="CLASP_N"/>
    <property type="match status" value="2"/>
</dbReference>
<dbReference type="Gene3D" id="1.25.10.10">
    <property type="entry name" value="Leucine-rich Repeat Variant"/>
    <property type="match status" value="2"/>
</dbReference>
<feature type="compositionally biased region" description="Low complexity" evidence="8">
    <location>
        <begin position="1019"/>
        <end position="1039"/>
    </location>
</feature>
<organism evidence="10 11">
    <name type="scientific">Phyllosticta citrichinensis</name>
    <dbReference type="NCBI Taxonomy" id="1130410"/>
    <lineage>
        <taxon>Eukaryota</taxon>
        <taxon>Fungi</taxon>
        <taxon>Dikarya</taxon>
        <taxon>Ascomycota</taxon>
        <taxon>Pezizomycotina</taxon>
        <taxon>Dothideomycetes</taxon>
        <taxon>Dothideomycetes incertae sedis</taxon>
        <taxon>Botryosphaeriales</taxon>
        <taxon>Phyllostictaceae</taxon>
        <taxon>Phyllosticta</taxon>
    </lineage>
</organism>
<dbReference type="PANTHER" id="PTHR21567:SF9">
    <property type="entry name" value="CLIP-ASSOCIATING PROTEIN"/>
    <property type="match status" value="1"/>
</dbReference>
<feature type="domain" description="TOG" evidence="9">
    <location>
        <begin position="265"/>
        <end position="510"/>
    </location>
</feature>
<dbReference type="PANTHER" id="PTHR21567">
    <property type="entry name" value="CLASP"/>
    <property type="match status" value="1"/>
</dbReference>
<dbReference type="SMART" id="SM01349">
    <property type="entry name" value="TOG"/>
    <property type="match status" value="2"/>
</dbReference>
<evidence type="ECO:0000256" key="6">
    <source>
        <dbReference type="ARBA" id="ARBA00022776"/>
    </source>
</evidence>
<comment type="function">
    <text evidence="7">Microtubule binding protein that promotes the stabilization of dynamic microtubules. Required for mitotic spindle formation.</text>
</comment>
<feature type="region of interest" description="Disordered" evidence="8">
    <location>
        <begin position="240"/>
        <end position="259"/>
    </location>
</feature>
<feature type="region of interest" description="Disordered" evidence="8">
    <location>
        <begin position="744"/>
        <end position="800"/>
    </location>
</feature>
<evidence type="ECO:0000256" key="2">
    <source>
        <dbReference type="ARBA" id="ARBA00009549"/>
    </source>
</evidence>
<sequence length="1152" mass="124433">MEDQAASLLATLKRPTVPIDQKIKLFNDLKSSIKHLRVPEGAQINIFECVRLAIASQASSTLVSTGLSTLSHLIKRLSLQSQTSIIAAQSKQLLPVLQDRLADPREGHRIAAQQALSDLWPYNHGGVEGVIREGALGGQNSKAKEHAMQWVVKMHATNSLPFKSFVPYLVANLEDSDGAVRETAKSAVVELFRNAPDRAKNDLKKQLSSHNVRKTIANYIIANLGLPGNVEVDLKASTASAAQTPAESEADAHAPPPEVLTMDPMYVYTQRELDDMFRDMLPPFEGRETEHNWLARDRNVTKLRRLLKGNAPTEYGQTFVPGIKSLLDGIIKVASSLRTTMSSNGCQLVQELAKTLGPAIDHMVEILLQTFIKMSANTKSIAAQNGFVTVDTIFAHTTYIPRMLQHVGFAVADKNVQVRSSAAGWIKTLCQRNATHKAQFEHSGGLDSTITLIKKGLGDANPKVKEGFRSTYWVFAKIWPDKGEAIMETLDPKQASALQRDPNNPNAPAAGNSKGTLGRLKSQPSRSSLRDAIAAQRAAARKIERPNSAQSTFSPVKSTSAAGDRHPAGSLAKSTNSRPPSSFSTSRGPGSQAPSSANAGGTLTSKPRRPRMVPRPQTADPYAARNKEAQAATPDMSPSNSPEKSTTARKYNTMKGVSRPRAPTGSRDSPAMSPVRPKSRLEAPGHRKTPSVESPPSSPSKVEDFTMVVPMNQRSEEAKAPENVANDSTAEDTFTMVIPKVALSQSENVRPAQTSSPQPSTSRPLSDAIEISSPQLSALAQGSKSPIFKSPERSQTPANGEEVKVFEDPFVENDGTAPQPSTDGKPVLEEVPVNEQNRIVDADLSQANGESQKTVEANGQEVVQDRAEVLRTRRLLSSGIERIKAKSLDAHGFRRLQEVVKGNMDIWGERDERFGELVLAMLEYLEAPTDPKTPSIKAMNLKTQVLGTIRAMISLHRKKAAPYNARALCSVISARAQWGSASHITVEIEKTADEIVRNGDAGVCIGALSELLESLARDAPTSSSPVSPASPVSPDAAAPNSNRSTTLALHTLSTILTSPPGKAASLTEDQARRLGRLAVSFLTSFDPDVRRADMEFCVALYERLSGADGGEENPEAEAKEKDKGGAFWRALAGADAGHVNLITYYLARKVRS</sequence>
<name>A0ABR1XL55_9PEZI</name>
<feature type="compositionally biased region" description="Polar residues" evidence="8">
    <location>
        <begin position="572"/>
        <end position="605"/>
    </location>
</feature>
<comment type="caution">
    <text evidence="10">The sequence shown here is derived from an EMBL/GenBank/DDBJ whole genome shotgun (WGS) entry which is preliminary data.</text>
</comment>
<comment type="subunit">
    <text evidence="3">Interacts with microtubules.</text>
</comment>
<feature type="domain" description="TOG" evidence="9">
    <location>
        <begin position="3"/>
        <end position="230"/>
    </location>
</feature>
<evidence type="ECO:0000256" key="4">
    <source>
        <dbReference type="ARBA" id="ARBA00022618"/>
    </source>
</evidence>